<dbReference type="PANTHER" id="PTHR33577">
    <property type="entry name" value="STERIGMATOCYSTIN BIOSYNTHESIS PEROXIDASE STCC-RELATED"/>
    <property type="match status" value="1"/>
</dbReference>
<dbReference type="GO" id="GO:0046872">
    <property type="term" value="F:metal ion binding"/>
    <property type="evidence" value="ECO:0007669"/>
    <property type="project" value="UniProtKB-KW"/>
</dbReference>
<keyword evidence="4" id="KW-0479">Metal-binding</keyword>
<name>A0A0C9UG86_SPHS4</name>
<dbReference type="PANTHER" id="PTHR33577:SF16">
    <property type="entry name" value="HEME HALOPEROXIDASE FAMILY PROFILE DOMAIN-CONTAINING PROTEIN"/>
    <property type="match status" value="1"/>
</dbReference>
<dbReference type="GO" id="GO:0004601">
    <property type="term" value="F:peroxidase activity"/>
    <property type="evidence" value="ECO:0007669"/>
    <property type="project" value="UniProtKB-KW"/>
</dbReference>
<dbReference type="Proteomes" id="UP000054279">
    <property type="component" value="Unassembled WGS sequence"/>
</dbReference>
<evidence type="ECO:0000259" key="8">
    <source>
        <dbReference type="PROSITE" id="PS51405"/>
    </source>
</evidence>
<comment type="similarity">
    <text evidence="7">Belongs to the chloroperoxidase family.</text>
</comment>
<evidence type="ECO:0000256" key="1">
    <source>
        <dbReference type="ARBA" id="ARBA00001970"/>
    </source>
</evidence>
<accession>A0A0C9UG86</accession>
<dbReference type="SUPFAM" id="SSF47571">
    <property type="entry name" value="Cloroperoxidase"/>
    <property type="match status" value="1"/>
</dbReference>
<sequence length="392" mass="43103">MGPRFPANQQFQISEAISLDGECSQHRNAVAFPAYDSLVGLSKREINEYVTCNGVAEIPNPPLSLPKGQDGLKLVNDPAHPFIAADPNDIRGPCPALNTLASHGYLPRNGVARPDQIITAVMEGLNLGNDFAKFLCYQAFLMNGNPLTNLMSIGMKTPLTGQDPPKPALVGGLSQHGTFEGDTSMTRVDAFFGDQAVFNETLFQGFIDTATKFGFNDTYDVNAAAELRNQRLQNSIQTNPQLVFTSPRILSAYSEAVFPTIFFVDGRLNNRQLTIDAARHFFDFQMMPTGFFRQPAPVNFTIVDPLVSFLFNKHPFSPGVNQGRNNFVLQPQTPPLSDFCGIYEDIVLRVIPGQYPNPTGVLRNAINKNLGFFFGAVSAEHNCTQVFPFGRD</sequence>
<evidence type="ECO:0000256" key="5">
    <source>
        <dbReference type="ARBA" id="ARBA00023002"/>
    </source>
</evidence>
<keyword evidence="6" id="KW-0408">Iron</keyword>
<keyword evidence="3" id="KW-0349">Heme</keyword>
<evidence type="ECO:0000256" key="3">
    <source>
        <dbReference type="ARBA" id="ARBA00022617"/>
    </source>
</evidence>
<dbReference type="EMBL" id="KN837132">
    <property type="protein sequence ID" value="KIJ42053.1"/>
    <property type="molecule type" value="Genomic_DNA"/>
</dbReference>
<feature type="domain" description="Heme haloperoxidase family profile" evidence="8">
    <location>
        <begin position="78"/>
        <end position="308"/>
    </location>
</feature>
<organism evidence="9 10">
    <name type="scientific">Sphaerobolus stellatus (strain SS14)</name>
    <dbReference type="NCBI Taxonomy" id="990650"/>
    <lineage>
        <taxon>Eukaryota</taxon>
        <taxon>Fungi</taxon>
        <taxon>Dikarya</taxon>
        <taxon>Basidiomycota</taxon>
        <taxon>Agaricomycotina</taxon>
        <taxon>Agaricomycetes</taxon>
        <taxon>Phallomycetidae</taxon>
        <taxon>Geastrales</taxon>
        <taxon>Sphaerobolaceae</taxon>
        <taxon>Sphaerobolus</taxon>
    </lineage>
</organism>
<dbReference type="OrthoDB" id="407298at2759"/>
<keyword evidence="10" id="KW-1185">Reference proteome</keyword>
<keyword evidence="2" id="KW-0575">Peroxidase</keyword>
<dbReference type="PROSITE" id="PS51405">
    <property type="entry name" value="HEME_HALOPEROXIDASE"/>
    <property type="match status" value="1"/>
</dbReference>
<proteinExistence type="inferred from homology"/>
<evidence type="ECO:0000256" key="2">
    <source>
        <dbReference type="ARBA" id="ARBA00022559"/>
    </source>
</evidence>
<keyword evidence="5" id="KW-0560">Oxidoreductase</keyword>
<evidence type="ECO:0000313" key="10">
    <source>
        <dbReference type="Proteomes" id="UP000054279"/>
    </source>
</evidence>
<evidence type="ECO:0000256" key="6">
    <source>
        <dbReference type="ARBA" id="ARBA00023004"/>
    </source>
</evidence>
<evidence type="ECO:0000313" key="9">
    <source>
        <dbReference type="EMBL" id="KIJ42053.1"/>
    </source>
</evidence>
<reference evidence="9 10" key="1">
    <citation type="submission" date="2014-06" db="EMBL/GenBank/DDBJ databases">
        <title>Evolutionary Origins and Diversification of the Mycorrhizal Mutualists.</title>
        <authorList>
            <consortium name="DOE Joint Genome Institute"/>
            <consortium name="Mycorrhizal Genomics Consortium"/>
            <person name="Kohler A."/>
            <person name="Kuo A."/>
            <person name="Nagy L.G."/>
            <person name="Floudas D."/>
            <person name="Copeland A."/>
            <person name="Barry K.W."/>
            <person name="Cichocki N."/>
            <person name="Veneault-Fourrey C."/>
            <person name="LaButti K."/>
            <person name="Lindquist E.A."/>
            <person name="Lipzen A."/>
            <person name="Lundell T."/>
            <person name="Morin E."/>
            <person name="Murat C."/>
            <person name="Riley R."/>
            <person name="Ohm R."/>
            <person name="Sun H."/>
            <person name="Tunlid A."/>
            <person name="Henrissat B."/>
            <person name="Grigoriev I.V."/>
            <person name="Hibbett D.S."/>
            <person name="Martin F."/>
        </authorList>
    </citation>
    <scope>NUCLEOTIDE SEQUENCE [LARGE SCALE GENOMIC DNA]</scope>
    <source>
        <strain evidence="9 10">SS14</strain>
    </source>
</reference>
<comment type="cofactor">
    <cofactor evidence="1">
        <name>heme b</name>
        <dbReference type="ChEBI" id="CHEBI:60344"/>
    </cofactor>
</comment>
<dbReference type="InterPro" id="IPR000028">
    <property type="entry name" value="Chloroperoxidase"/>
</dbReference>
<dbReference type="Gene3D" id="1.10.489.10">
    <property type="entry name" value="Chloroperoxidase-like"/>
    <property type="match status" value="1"/>
</dbReference>
<evidence type="ECO:0000256" key="4">
    <source>
        <dbReference type="ARBA" id="ARBA00022723"/>
    </source>
</evidence>
<dbReference type="HOGENOM" id="CLU_029871_0_0_1"/>
<gene>
    <name evidence="9" type="ORF">M422DRAFT_254749</name>
</gene>
<protein>
    <recommendedName>
        <fullName evidence="8">Heme haloperoxidase family profile domain-containing protein</fullName>
    </recommendedName>
</protein>
<dbReference type="Pfam" id="PF01328">
    <property type="entry name" value="Peroxidase_2"/>
    <property type="match status" value="1"/>
</dbReference>
<dbReference type="InterPro" id="IPR036851">
    <property type="entry name" value="Chloroperoxidase-like_sf"/>
</dbReference>
<dbReference type="AlphaFoldDB" id="A0A0C9UG86"/>
<evidence type="ECO:0000256" key="7">
    <source>
        <dbReference type="ARBA" id="ARBA00025795"/>
    </source>
</evidence>